<reference evidence="3 5" key="1">
    <citation type="submission" date="2016-10" db="EMBL/GenBank/DDBJ databases">
        <authorList>
            <person name="Cai Z."/>
        </authorList>
    </citation>
    <scope>NUCLEOTIDE SEQUENCE [LARGE SCALE GENOMIC DNA]</scope>
    <source>
        <strain evidence="3 5">DSM 25227</strain>
    </source>
</reference>
<keyword evidence="4" id="KW-1185">Reference proteome</keyword>
<dbReference type="InterPro" id="IPR011037">
    <property type="entry name" value="Pyrv_Knase-like_insert_dom_sf"/>
</dbReference>
<dbReference type="SUPFAM" id="SSF50800">
    <property type="entry name" value="PK beta-barrel domain-like"/>
    <property type="match status" value="1"/>
</dbReference>
<sequence>MTLSAIWRHPIKSVGREQVARVALNAGQTLPGDRLWAVAHDASKAVDGEWARCANFLRVATTPALMAIEAGWEGDRLRLTHPERPPLTFDPETEGPALIDWLAPLVPEGRAAPVRLVRAPASRGMTDTADPSITLGNLASHRVVEGRLGRPLSIHRWRCNLWIDGLAPWEEFDLIGKRLRLGGAVLEAFDRIERCRSTEANPETGRRDADVLSVLDEVGHRDFSIGLTVVEGGEIALGDRLEW</sequence>
<dbReference type="RefSeq" id="WP_109564709.1">
    <property type="nucleotide sequence ID" value="NZ_QGDJ01000005.1"/>
</dbReference>
<dbReference type="Pfam" id="PF03473">
    <property type="entry name" value="MOSC"/>
    <property type="match status" value="1"/>
</dbReference>
<dbReference type="GO" id="GO:0003824">
    <property type="term" value="F:catalytic activity"/>
    <property type="evidence" value="ECO:0007669"/>
    <property type="project" value="InterPro"/>
</dbReference>
<dbReference type="AlphaFoldDB" id="A0A2Y9AQL8"/>
<dbReference type="InterPro" id="IPR005303">
    <property type="entry name" value="MOCOS_middle"/>
</dbReference>
<dbReference type="Proteomes" id="UP000251571">
    <property type="component" value="Unassembled WGS sequence"/>
</dbReference>
<gene>
    <name evidence="2" type="ORF">BCF38_105224</name>
    <name evidence="3" type="ORF">SAMN05421539_105224</name>
</gene>
<evidence type="ECO:0000259" key="1">
    <source>
        <dbReference type="PROSITE" id="PS51340"/>
    </source>
</evidence>
<reference evidence="2 4" key="2">
    <citation type="submission" date="2018-03" db="EMBL/GenBank/DDBJ databases">
        <title>Genomic Encyclopedia of Archaeal and Bacterial Type Strains, Phase II (KMG-II): from individual species to whole genera.</title>
        <authorList>
            <person name="Goeker M."/>
        </authorList>
    </citation>
    <scope>NUCLEOTIDE SEQUENCE [LARGE SCALE GENOMIC DNA]</scope>
    <source>
        <strain evidence="2 4">DSM 25227</strain>
    </source>
</reference>
<dbReference type="Pfam" id="PF03476">
    <property type="entry name" value="MOSC_N"/>
    <property type="match status" value="1"/>
</dbReference>
<protein>
    <recommendedName>
        <fullName evidence="1">MOSC domain-containing protein</fullName>
    </recommendedName>
</protein>
<evidence type="ECO:0000313" key="5">
    <source>
        <dbReference type="Proteomes" id="UP000251571"/>
    </source>
</evidence>
<dbReference type="InterPro" id="IPR005302">
    <property type="entry name" value="MoCF_Sase_C"/>
</dbReference>
<evidence type="ECO:0000313" key="3">
    <source>
        <dbReference type="EMBL" id="SSA46761.1"/>
    </source>
</evidence>
<organism evidence="3 5">
    <name type="scientific">Jannaschia seohaensis</name>
    <dbReference type="NCBI Taxonomy" id="475081"/>
    <lineage>
        <taxon>Bacteria</taxon>
        <taxon>Pseudomonadati</taxon>
        <taxon>Pseudomonadota</taxon>
        <taxon>Alphaproteobacteria</taxon>
        <taxon>Rhodobacterales</taxon>
        <taxon>Roseobacteraceae</taxon>
        <taxon>Jannaschia</taxon>
    </lineage>
</organism>
<evidence type="ECO:0000313" key="4">
    <source>
        <dbReference type="Proteomes" id="UP000245839"/>
    </source>
</evidence>
<dbReference type="Proteomes" id="UP000245839">
    <property type="component" value="Unassembled WGS sequence"/>
</dbReference>
<evidence type="ECO:0000313" key="2">
    <source>
        <dbReference type="EMBL" id="PWJ18236.1"/>
    </source>
</evidence>
<name>A0A2Y9AQL8_9RHOB</name>
<dbReference type="GO" id="GO:0030151">
    <property type="term" value="F:molybdenum ion binding"/>
    <property type="evidence" value="ECO:0007669"/>
    <property type="project" value="InterPro"/>
</dbReference>
<dbReference type="PROSITE" id="PS51340">
    <property type="entry name" value="MOSC"/>
    <property type="match status" value="1"/>
</dbReference>
<accession>A0A2Y9AQL8</accession>
<dbReference type="GO" id="GO:0030170">
    <property type="term" value="F:pyridoxal phosphate binding"/>
    <property type="evidence" value="ECO:0007669"/>
    <property type="project" value="InterPro"/>
</dbReference>
<proteinExistence type="predicted"/>
<feature type="domain" description="MOSC" evidence="1">
    <location>
        <begin position="103"/>
        <end position="243"/>
    </location>
</feature>
<dbReference type="EMBL" id="QGDJ01000005">
    <property type="protein sequence ID" value="PWJ18236.1"/>
    <property type="molecule type" value="Genomic_DNA"/>
</dbReference>
<dbReference type="OrthoDB" id="581532at2"/>
<dbReference type="EMBL" id="UETC01000005">
    <property type="protein sequence ID" value="SSA46761.1"/>
    <property type="molecule type" value="Genomic_DNA"/>
</dbReference>